<keyword evidence="4 5" id="KW-0862">Zinc</keyword>
<evidence type="ECO:0000313" key="8">
    <source>
        <dbReference type="Proteomes" id="UP000887578"/>
    </source>
</evidence>
<evidence type="ECO:0000256" key="4">
    <source>
        <dbReference type="ARBA" id="ARBA00022833"/>
    </source>
</evidence>
<dbReference type="PROSITE" id="PS50103">
    <property type="entry name" value="ZF_C3H1"/>
    <property type="match status" value="2"/>
</dbReference>
<dbReference type="GO" id="GO:0030154">
    <property type="term" value="P:cell differentiation"/>
    <property type="evidence" value="ECO:0007669"/>
    <property type="project" value="UniProtKB-ARBA"/>
</dbReference>
<proteinExistence type="predicted"/>
<dbReference type="FunFam" id="4.10.1000.10:FF:000001">
    <property type="entry name" value="zinc finger CCCH domain-containing protein 15-like"/>
    <property type="match status" value="1"/>
</dbReference>
<feature type="compositionally biased region" description="Polar residues" evidence="6">
    <location>
        <begin position="203"/>
        <end position="214"/>
    </location>
</feature>
<dbReference type="GO" id="GO:0008270">
    <property type="term" value="F:zinc ion binding"/>
    <property type="evidence" value="ECO:0007669"/>
    <property type="project" value="UniProtKB-KW"/>
</dbReference>
<evidence type="ECO:0000256" key="5">
    <source>
        <dbReference type="PROSITE-ProRule" id="PRU00723"/>
    </source>
</evidence>
<dbReference type="GO" id="GO:0010468">
    <property type="term" value="P:regulation of gene expression"/>
    <property type="evidence" value="ECO:0007669"/>
    <property type="project" value="UniProtKB-ARBA"/>
</dbReference>
<dbReference type="GO" id="GO:0043186">
    <property type="term" value="C:P granule"/>
    <property type="evidence" value="ECO:0007669"/>
    <property type="project" value="UniProtKB-ARBA"/>
</dbReference>
<evidence type="ECO:0000256" key="2">
    <source>
        <dbReference type="ARBA" id="ARBA00022737"/>
    </source>
</evidence>
<dbReference type="GO" id="GO:0005829">
    <property type="term" value="C:cytosol"/>
    <property type="evidence" value="ECO:0007669"/>
    <property type="project" value="TreeGrafter"/>
</dbReference>
<organism evidence="8 9">
    <name type="scientific">Panagrolaimus davidi</name>
    <dbReference type="NCBI Taxonomy" id="227884"/>
    <lineage>
        <taxon>Eukaryota</taxon>
        <taxon>Metazoa</taxon>
        <taxon>Ecdysozoa</taxon>
        <taxon>Nematoda</taxon>
        <taxon>Chromadorea</taxon>
        <taxon>Rhabditida</taxon>
        <taxon>Tylenchina</taxon>
        <taxon>Panagrolaimomorpha</taxon>
        <taxon>Panagrolaimoidea</taxon>
        <taxon>Panagrolaimidae</taxon>
        <taxon>Panagrolaimus</taxon>
    </lineage>
</organism>
<evidence type="ECO:0000259" key="7">
    <source>
        <dbReference type="PROSITE" id="PS50103"/>
    </source>
</evidence>
<accession>A0A914PXP5</accession>
<dbReference type="GO" id="GO:0003730">
    <property type="term" value="F:mRNA 3'-UTR binding"/>
    <property type="evidence" value="ECO:0007669"/>
    <property type="project" value="TreeGrafter"/>
</dbReference>
<dbReference type="Gene3D" id="4.10.1000.10">
    <property type="entry name" value="Zinc finger, CCCH-type"/>
    <property type="match status" value="1"/>
</dbReference>
<evidence type="ECO:0000256" key="1">
    <source>
        <dbReference type="ARBA" id="ARBA00022723"/>
    </source>
</evidence>
<keyword evidence="2" id="KW-0677">Repeat</keyword>
<dbReference type="Pfam" id="PF00642">
    <property type="entry name" value="zf-CCCH"/>
    <property type="match status" value="2"/>
</dbReference>
<feature type="domain" description="C3H1-type" evidence="7">
    <location>
        <begin position="92"/>
        <end position="120"/>
    </location>
</feature>
<evidence type="ECO:0000256" key="3">
    <source>
        <dbReference type="ARBA" id="ARBA00022771"/>
    </source>
</evidence>
<dbReference type="Gene3D" id="6.10.250.3220">
    <property type="match status" value="1"/>
</dbReference>
<keyword evidence="3 5" id="KW-0863">Zinc-finger</keyword>
<dbReference type="Proteomes" id="UP000887578">
    <property type="component" value="Unplaced"/>
</dbReference>
<dbReference type="InterPro" id="IPR000571">
    <property type="entry name" value="Znf_CCCH"/>
</dbReference>
<protein>
    <submittedName>
        <fullName evidence="9">C3H1-type domain-containing protein</fullName>
    </submittedName>
</protein>
<feature type="region of interest" description="Disordered" evidence="6">
    <location>
        <begin position="203"/>
        <end position="230"/>
    </location>
</feature>
<name>A0A914PXP5_9BILA</name>
<dbReference type="FunFam" id="4.10.1000.10:FF:000018">
    <property type="entry name" value="Zinc finger protein"/>
    <property type="match status" value="1"/>
</dbReference>
<dbReference type="PANTHER" id="PTHR12547:SF144">
    <property type="entry name" value="C3H1-TYPE DOMAIN-CONTAINING PROTEIN"/>
    <property type="match status" value="1"/>
</dbReference>
<dbReference type="PANTHER" id="PTHR12547">
    <property type="entry name" value="CCCH ZINC FINGER/TIS11-RELATED"/>
    <property type="match status" value="1"/>
</dbReference>
<dbReference type="GO" id="GO:0080090">
    <property type="term" value="P:regulation of primary metabolic process"/>
    <property type="evidence" value="ECO:0007669"/>
    <property type="project" value="UniProtKB-ARBA"/>
</dbReference>
<feature type="domain" description="C3H1-type" evidence="7">
    <location>
        <begin position="53"/>
        <end position="81"/>
    </location>
</feature>
<dbReference type="SUPFAM" id="SSF90229">
    <property type="entry name" value="CCCH zinc finger"/>
    <property type="match status" value="2"/>
</dbReference>
<dbReference type="WBParaSite" id="PDA_v2.g23603.t1">
    <property type="protein sequence ID" value="PDA_v2.g23603.t1"/>
    <property type="gene ID" value="PDA_v2.g23603"/>
</dbReference>
<reference evidence="9" key="1">
    <citation type="submission" date="2022-11" db="UniProtKB">
        <authorList>
            <consortium name="WormBaseParasite"/>
        </authorList>
    </citation>
    <scope>IDENTIFICATION</scope>
</reference>
<feature type="zinc finger region" description="C3H1-type" evidence="5">
    <location>
        <begin position="92"/>
        <end position="120"/>
    </location>
</feature>
<sequence>MFNNNPNELFSMLKKQHQQENGKNNLEISPEKWLSLSDLERSNYLYQQRKNGAYKTSLCRYWKNKRICNYGEQCRFAHGIHELLPPPMAHPKHKTQLCRNYIYDGTCEYGSRCQYIHREMSAQLSPPSLSSSKISWMPMPPPPPTVVNPNNYLPTIPSYSSVAKSGFPIQKPQLQAPIAENQYKIVDDFLTGLFNSAKANHVASSSHNSDTSDGFQYVPRSDAFSERLNQ</sequence>
<keyword evidence="8" id="KW-1185">Reference proteome</keyword>
<dbReference type="SMART" id="SM00356">
    <property type="entry name" value="ZnF_C3H1"/>
    <property type="match status" value="2"/>
</dbReference>
<dbReference type="AlphaFoldDB" id="A0A914PXP5"/>
<feature type="zinc finger region" description="C3H1-type" evidence="5">
    <location>
        <begin position="53"/>
        <end position="81"/>
    </location>
</feature>
<dbReference type="InterPro" id="IPR045877">
    <property type="entry name" value="ZFP36-like"/>
</dbReference>
<keyword evidence="1 5" id="KW-0479">Metal-binding</keyword>
<evidence type="ECO:0000256" key="6">
    <source>
        <dbReference type="SAM" id="MobiDB-lite"/>
    </source>
</evidence>
<evidence type="ECO:0000313" key="9">
    <source>
        <dbReference type="WBParaSite" id="PDA_v2.g23603.t1"/>
    </source>
</evidence>
<dbReference type="InterPro" id="IPR036855">
    <property type="entry name" value="Znf_CCCH_sf"/>
</dbReference>